<comment type="caution">
    <text evidence="2">The sequence shown here is derived from an EMBL/GenBank/DDBJ whole genome shotgun (WGS) entry which is preliminary data.</text>
</comment>
<dbReference type="RefSeq" id="XP_015403429.1">
    <property type="nucleotide sequence ID" value="XM_015554948.1"/>
</dbReference>
<dbReference type="SMART" id="SM01152">
    <property type="entry name" value="DUF167"/>
    <property type="match status" value="1"/>
</dbReference>
<comment type="similarity">
    <text evidence="1">Belongs to the UPF0235 family.</text>
</comment>
<dbReference type="AlphaFoldDB" id="A0A0L1ISG3"/>
<dbReference type="Proteomes" id="UP000037505">
    <property type="component" value="Unassembled WGS sequence"/>
</dbReference>
<dbReference type="NCBIfam" id="TIGR00251">
    <property type="entry name" value="DUF167 family protein"/>
    <property type="match status" value="1"/>
</dbReference>
<dbReference type="STRING" id="1509407.A0A0L1ISG3"/>
<sequence length="131" mass="14428">MSNPSSQLFRLIQNTATKHRNPKQISNKYNLQISCNVKPNASANREGIIAVGPEKVDVCVAAVPRDGEANAAVSRVFAQVLKVPKSTVDVIRGLKSRDKTLCVSDLEIGTEGEEKFIQQVRQRLEEAVIKK</sequence>
<dbReference type="GeneID" id="26811496"/>
<reference evidence="2 3" key="1">
    <citation type="submission" date="2014-06" db="EMBL/GenBank/DDBJ databases">
        <title>The Genome of the Aflatoxigenic Filamentous Fungus Aspergillus nomius.</title>
        <authorList>
            <person name="Moore M.G."/>
            <person name="Shannon B.M."/>
            <person name="Brian M.M."/>
        </authorList>
    </citation>
    <scope>NUCLEOTIDE SEQUENCE [LARGE SCALE GENOMIC DNA]</scope>
    <source>
        <strain evidence="2 3">NRRL 13137</strain>
    </source>
</reference>
<dbReference type="Gene3D" id="3.30.1200.10">
    <property type="entry name" value="YggU-like"/>
    <property type="match status" value="1"/>
</dbReference>
<dbReference type="InterPro" id="IPR003746">
    <property type="entry name" value="DUF167"/>
</dbReference>
<dbReference type="GO" id="GO:0005737">
    <property type="term" value="C:cytoplasm"/>
    <property type="evidence" value="ECO:0007669"/>
    <property type="project" value="TreeGrafter"/>
</dbReference>
<protein>
    <submittedName>
        <fullName evidence="2">DUF167 domain protein</fullName>
    </submittedName>
</protein>
<dbReference type="HAMAP" id="MF_00634">
    <property type="entry name" value="UPF0235"/>
    <property type="match status" value="1"/>
</dbReference>
<organism evidence="2 3">
    <name type="scientific">Aspergillus nomiae NRRL (strain ATCC 15546 / NRRL 13137 / CBS 260.88 / M93)</name>
    <dbReference type="NCBI Taxonomy" id="1509407"/>
    <lineage>
        <taxon>Eukaryota</taxon>
        <taxon>Fungi</taxon>
        <taxon>Dikarya</taxon>
        <taxon>Ascomycota</taxon>
        <taxon>Pezizomycotina</taxon>
        <taxon>Eurotiomycetes</taxon>
        <taxon>Eurotiomycetidae</taxon>
        <taxon>Eurotiales</taxon>
        <taxon>Aspergillaceae</taxon>
        <taxon>Aspergillus</taxon>
        <taxon>Aspergillus subgen. Circumdati</taxon>
    </lineage>
</organism>
<evidence type="ECO:0000256" key="1">
    <source>
        <dbReference type="ARBA" id="ARBA00010364"/>
    </source>
</evidence>
<dbReference type="EMBL" id="JNOM01000339">
    <property type="protein sequence ID" value="KNG82506.1"/>
    <property type="molecule type" value="Genomic_DNA"/>
</dbReference>
<dbReference type="SUPFAM" id="SSF69786">
    <property type="entry name" value="YggU-like"/>
    <property type="match status" value="1"/>
</dbReference>
<dbReference type="InterPro" id="IPR036591">
    <property type="entry name" value="YggU-like_sf"/>
</dbReference>
<accession>A0A0L1ISG3</accession>
<dbReference type="OrthoDB" id="244097at2759"/>
<gene>
    <name evidence="2" type="ORF">ANOM_009692</name>
</gene>
<dbReference type="PANTHER" id="PTHR13420:SF7">
    <property type="entry name" value="UPF0235 PROTEIN C15ORF40"/>
    <property type="match status" value="1"/>
</dbReference>
<name>A0A0L1ISG3_ASPN3</name>
<proteinExistence type="inferred from homology"/>
<dbReference type="Pfam" id="PF02594">
    <property type="entry name" value="DUF167"/>
    <property type="match status" value="1"/>
</dbReference>
<evidence type="ECO:0000313" key="3">
    <source>
        <dbReference type="Proteomes" id="UP000037505"/>
    </source>
</evidence>
<dbReference type="PANTHER" id="PTHR13420">
    <property type="entry name" value="UPF0235 PROTEIN C15ORF40"/>
    <property type="match status" value="1"/>
</dbReference>
<evidence type="ECO:0000313" key="2">
    <source>
        <dbReference type="EMBL" id="KNG82506.1"/>
    </source>
</evidence>
<keyword evidence="3" id="KW-1185">Reference proteome</keyword>